<feature type="chain" id="PRO_5004736234" description="Lipoprotein" evidence="1">
    <location>
        <begin position="19"/>
        <end position="312"/>
    </location>
</feature>
<dbReference type="PROSITE" id="PS51257">
    <property type="entry name" value="PROKAR_LIPOPROTEIN"/>
    <property type="match status" value="1"/>
</dbReference>
<gene>
    <name evidence="2" type="ORF">VHA01S_046_00260</name>
</gene>
<dbReference type="Proteomes" id="UP000017800">
    <property type="component" value="Unassembled WGS sequence"/>
</dbReference>
<keyword evidence="3" id="KW-1185">Reference proteome</keyword>
<evidence type="ECO:0008006" key="4">
    <source>
        <dbReference type="Google" id="ProtNLM"/>
    </source>
</evidence>
<proteinExistence type="predicted"/>
<feature type="signal peptide" evidence="1">
    <location>
        <begin position="1"/>
        <end position="18"/>
    </location>
</feature>
<evidence type="ECO:0000256" key="1">
    <source>
        <dbReference type="SAM" id="SignalP"/>
    </source>
</evidence>
<protein>
    <recommendedName>
        <fullName evidence="4">Lipoprotein</fullName>
    </recommendedName>
</protein>
<organism evidence="2 3">
    <name type="scientific">Vibrio halioticoli NBRC 102217</name>
    <dbReference type="NCBI Taxonomy" id="1219072"/>
    <lineage>
        <taxon>Bacteria</taxon>
        <taxon>Pseudomonadati</taxon>
        <taxon>Pseudomonadota</taxon>
        <taxon>Gammaproteobacteria</taxon>
        <taxon>Vibrionales</taxon>
        <taxon>Vibrionaceae</taxon>
        <taxon>Vibrio</taxon>
    </lineage>
</organism>
<dbReference type="AlphaFoldDB" id="V5FP11"/>
<keyword evidence="1" id="KW-0732">Signal</keyword>
<reference evidence="2 3" key="1">
    <citation type="submission" date="2013-10" db="EMBL/GenBank/DDBJ databases">
        <authorList>
            <person name="Ichikawa N."/>
            <person name="Kimura A."/>
            <person name="Ohji S."/>
            <person name="Hosoyama A."/>
            <person name="Fujita N."/>
        </authorList>
    </citation>
    <scope>NUCLEOTIDE SEQUENCE [LARGE SCALE GENOMIC DNA]</scope>
    <source>
        <strain evidence="2 3">NBRC 102217</strain>
    </source>
</reference>
<evidence type="ECO:0000313" key="2">
    <source>
        <dbReference type="EMBL" id="GAD90517.1"/>
    </source>
</evidence>
<accession>V5FP11</accession>
<evidence type="ECO:0000313" key="3">
    <source>
        <dbReference type="Proteomes" id="UP000017800"/>
    </source>
</evidence>
<comment type="caution">
    <text evidence="2">The sequence shown here is derived from an EMBL/GenBank/DDBJ whole genome shotgun (WGS) entry which is preliminary data.</text>
</comment>
<sequence length="312" mass="34525">MIMYKCLLLAAVSLGLTACDGGTDSNIKAPTLKPGEIKAINALASGVNRDYDWKATSSSENKADADDIVSAVKFSMDKPFNIDRVEADFTTETHKIFTYEWHTFEPIGDDKYSKEDETHTLEVGIPGLATAQGKLKDLLSKENLSQEDQIKKAVYKNFALPMALGANEFGAYRSFNKLTSEPIPDNNGQPLCSPLPSGDLGMSCTIPAQLSVFNEKTTITLEQQTGEEGKPFYYKTNSGDVYEAYKFIQIIEVHGTDSDEMFSADVLIHPGIGIISMELPVIKDSNDNGIQTTQTKWEWFNDNPNVLEQDMY</sequence>
<reference evidence="2 3" key="2">
    <citation type="submission" date="2013-11" db="EMBL/GenBank/DDBJ databases">
        <title>Whole genome shotgun sequence of Vibrio halioticoli NBRC 102217.</title>
        <authorList>
            <person name="Isaki S."/>
            <person name="Kimura A."/>
            <person name="Ohji S."/>
            <person name="Hosoyama A."/>
            <person name="Fujita N."/>
            <person name="Hashimoto M."/>
            <person name="Hosoyama Y."/>
            <person name="Yamazoe A."/>
        </authorList>
    </citation>
    <scope>NUCLEOTIDE SEQUENCE [LARGE SCALE GENOMIC DNA]</scope>
    <source>
        <strain evidence="2 3">NBRC 102217</strain>
    </source>
</reference>
<dbReference type="eggNOG" id="ENOG5031USM">
    <property type="taxonomic scope" value="Bacteria"/>
</dbReference>
<name>V5FP11_9VIBR</name>
<dbReference type="EMBL" id="BAUJ01000046">
    <property type="protein sequence ID" value="GAD90517.1"/>
    <property type="molecule type" value="Genomic_DNA"/>
</dbReference>